<dbReference type="OrthoDB" id="45654at2157"/>
<dbReference type="InterPro" id="IPR029040">
    <property type="entry name" value="RPABC4/Spt4"/>
</dbReference>
<dbReference type="EMBL" id="JAHQXF010000001">
    <property type="protein sequence ID" value="MBV0924073.1"/>
    <property type="molecule type" value="Genomic_DNA"/>
</dbReference>
<evidence type="ECO:0000313" key="3">
    <source>
        <dbReference type="EMBL" id="MBV0924073.1"/>
    </source>
</evidence>
<name>A0A8J8C6L4_9EURY</name>
<dbReference type="InterPro" id="IPR055554">
    <property type="entry name" value="DUF7130"/>
</dbReference>
<feature type="region of interest" description="Disordered" evidence="1">
    <location>
        <begin position="104"/>
        <end position="128"/>
    </location>
</feature>
<dbReference type="Gene3D" id="2.20.28.10">
    <property type="match status" value="1"/>
</dbReference>
<keyword evidence="4" id="KW-1185">Reference proteome</keyword>
<evidence type="ECO:0000259" key="2">
    <source>
        <dbReference type="Pfam" id="PF23458"/>
    </source>
</evidence>
<feature type="region of interest" description="Disordered" evidence="1">
    <location>
        <begin position="58"/>
        <end position="91"/>
    </location>
</feature>
<sequence length="128" mass="13829">MSEDSPSEASTAIESGLVVYDPDGNELGVVTDMTSRGFEVSMQAEIEDVGEDGYAILASPDDERDQAVTTTEEGLHKSEQEDNPGGEFGEGYIMWRCENCGEMDELDDGLPTECPACGSDAVHKQRED</sequence>
<dbReference type="RefSeq" id="WP_162317154.1">
    <property type="nucleotide sequence ID" value="NZ_JAHQXF010000001.1"/>
</dbReference>
<feature type="domain" description="DUF7130" evidence="2">
    <location>
        <begin position="62"/>
        <end position="121"/>
    </location>
</feature>
<gene>
    <name evidence="3" type="ORF">KTS45_07630</name>
</gene>
<accession>A0A8J8C6L4</accession>
<organism evidence="3 4">
    <name type="scientific">Haloarcula limicola</name>
    <dbReference type="NCBI Taxonomy" id="1429915"/>
    <lineage>
        <taxon>Archaea</taxon>
        <taxon>Methanobacteriati</taxon>
        <taxon>Methanobacteriota</taxon>
        <taxon>Stenosarchaea group</taxon>
        <taxon>Halobacteria</taxon>
        <taxon>Halobacteriales</taxon>
        <taxon>Haloarculaceae</taxon>
        <taxon>Haloarcula</taxon>
    </lineage>
</organism>
<protein>
    <recommendedName>
        <fullName evidence="2">DUF7130 domain-containing protein</fullName>
    </recommendedName>
</protein>
<dbReference type="Pfam" id="PF23458">
    <property type="entry name" value="DUF7130"/>
    <property type="match status" value="1"/>
</dbReference>
<dbReference type="AlphaFoldDB" id="A0A8J8C6L4"/>
<dbReference type="Proteomes" id="UP000766550">
    <property type="component" value="Unassembled WGS sequence"/>
</dbReference>
<proteinExistence type="predicted"/>
<evidence type="ECO:0000313" key="4">
    <source>
        <dbReference type="Proteomes" id="UP000766550"/>
    </source>
</evidence>
<reference evidence="3 4" key="1">
    <citation type="submission" date="2021-06" db="EMBL/GenBank/DDBJ databases">
        <title>New haloarchaea isolates fom saline soil.</title>
        <authorList>
            <person name="Duran-Viseras A."/>
            <person name="Sanchez-Porro C.S."/>
            <person name="Ventosa A."/>
        </authorList>
    </citation>
    <scope>NUCLEOTIDE SEQUENCE [LARGE SCALE GENOMIC DNA]</scope>
    <source>
        <strain evidence="3 4">JCM 183640</strain>
    </source>
</reference>
<evidence type="ECO:0000256" key="1">
    <source>
        <dbReference type="SAM" id="MobiDB-lite"/>
    </source>
</evidence>
<dbReference type="SUPFAM" id="SSF63393">
    <property type="entry name" value="RNA polymerase subunits"/>
    <property type="match status" value="1"/>
</dbReference>
<comment type="caution">
    <text evidence="3">The sequence shown here is derived from an EMBL/GenBank/DDBJ whole genome shotgun (WGS) entry which is preliminary data.</text>
</comment>